<comment type="caution">
    <text evidence="2">The sequence shown here is derived from an EMBL/GenBank/DDBJ whole genome shotgun (WGS) entry which is preliminary data.</text>
</comment>
<evidence type="ECO:0000256" key="1">
    <source>
        <dbReference type="SAM" id="MobiDB-lite"/>
    </source>
</evidence>
<protein>
    <submittedName>
        <fullName evidence="2">Uncharacterized protein</fullName>
    </submittedName>
</protein>
<evidence type="ECO:0000313" key="3">
    <source>
        <dbReference type="Proteomes" id="UP000499080"/>
    </source>
</evidence>
<dbReference type="Proteomes" id="UP000499080">
    <property type="component" value="Unassembled WGS sequence"/>
</dbReference>
<reference evidence="2 3" key="1">
    <citation type="journal article" date="2019" name="Sci. Rep.">
        <title>Orb-weaving spider Araneus ventricosus genome elucidates the spidroin gene catalogue.</title>
        <authorList>
            <person name="Kono N."/>
            <person name="Nakamura H."/>
            <person name="Ohtoshi R."/>
            <person name="Moran D.A.P."/>
            <person name="Shinohara A."/>
            <person name="Yoshida Y."/>
            <person name="Fujiwara M."/>
            <person name="Mori M."/>
            <person name="Tomita M."/>
            <person name="Arakawa K."/>
        </authorList>
    </citation>
    <scope>NUCLEOTIDE SEQUENCE [LARGE SCALE GENOMIC DNA]</scope>
</reference>
<keyword evidence="3" id="KW-1185">Reference proteome</keyword>
<feature type="compositionally biased region" description="Low complexity" evidence="1">
    <location>
        <begin position="22"/>
        <end position="32"/>
    </location>
</feature>
<dbReference type="EMBL" id="BGPR01289249">
    <property type="protein sequence ID" value="GBN42326.1"/>
    <property type="molecule type" value="Genomic_DNA"/>
</dbReference>
<dbReference type="AlphaFoldDB" id="A0A4Y2NX59"/>
<feature type="non-terminal residue" evidence="2">
    <location>
        <position position="65"/>
    </location>
</feature>
<accession>A0A4Y2NX59</accession>
<feature type="region of interest" description="Disordered" evidence="1">
    <location>
        <begin position="22"/>
        <end position="41"/>
    </location>
</feature>
<sequence length="65" mass="7200">MDTSKVCPMPANDVVITIEEATDTTTLTNSSTETEDTPTEIPQCQQILRTATPQRAWGLVYANYH</sequence>
<name>A0A4Y2NX59_ARAVE</name>
<proteinExistence type="predicted"/>
<gene>
    <name evidence="2" type="ORF">AVEN_209433_1</name>
</gene>
<organism evidence="2 3">
    <name type="scientific">Araneus ventricosus</name>
    <name type="common">Orbweaver spider</name>
    <name type="synonym">Epeira ventricosa</name>
    <dbReference type="NCBI Taxonomy" id="182803"/>
    <lineage>
        <taxon>Eukaryota</taxon>
        <taxon>Metazoa</taxon>
        <taxon>Ecdysozoa</taxon>
        <taxon>Arthropoda</taxon>
        <taxon>Chelicerata</taxon>
        <taxon>Arachnida</taxon>
        <taxon>Araneae</taxon>
        <taxon>Araneomorphae</taxon>
        <taxon>Entelegynae</taxon>
        <taxon>Araneoidea</taxon>
        <taxon>Araneidae</taxon>
        <taxon>Araneus</taxon>
    </lineage>
</organism>
<evidence type="ECO:0000313" key="2">
    <source>
        <dbReference type="EMBL" id="GBN42326.1"/>
    </source>
</evidence>